<feature type="region of interest" description="Disordered" evidence="26">
    <location>
        <begin position="1832"/>
        <end position="1851"/>
    </location>
</feature>
<feature type="region of interest" description="Disordered" evidence="26">
    <location>
        <begin position="1534"/>
        <end position="1620"/>
    </location>
</feature>
<feature type="coiled-coil region" evidence="25">
    <location>
        <begin position="107"/>
        <end position="309"/>
    </location>
</feature>
<keyword evidence="23" id="KW-0137">Centromere</keyword>
<evidence type="ECO:0000256" key="21">
    <source>
        <dbReference type="ARBA" id="ARBA00023242"/>
    </source>
</evidence>
<evidence type="ECO:0000313" key="31">
    <source>
        <dbReference type="Proteomes" id="UP000472262"/>
    </source>
</evidence>
<feature type="coiled-coil region" evidence="25">
    <location>
        <begin position="664"/>
        <end position="981"/>
    </location>
</feature>
<keyword evidence="12" id="KW-0498">Mitosis</keyword>
<keyword evidence="15" id="KW-0653">Protein transport</keyword>
<feature type="compositionally biased region" description="Acidic residues" evidence="26">
    <location>
        <begin position="1989"/>
        <end position="2003"/>
    </location>
</feature>
<keyword evidence="19" id="KW-0472">Membrane</keyword>
<feature type="domain" description="NUA/TPR/MLP1-2-like" evidence="29">
    <location>
        <begin position="416"/>
        <end position="510"/>
    </location>
</feature>
<feature type="compositionally biased region" description="Polar residues" evidence="26">
    <location>
        <begin position="1960"/>
        <end position="1982"/>
    </location>
</feature>
<feature type="coiled-coil region" evidence="25">
    <location>
        <begin position="478"/>
        <end position="552"/>
    </location>
</feature>
<feature type="compositionally biased region" description="Acidic residues" evidence="26">
    <location>
        <begin position="1774"/>
        <end position="1797"/>
    </location>
</feature>
<feature type="region of interest" description="Disordered" evidence="26">
    <location>
        <begin position="1717"/>
        <end position="1753"/>
    </location>
</feature>
<dbReference type="PANTHER" id="PTHR18898">
    <property type="entry name" value="NUCLEOPROTEIN TPR-RELATED"/>
    <property type="match status" value="1"/>
</dbReference>
<protein>
    <recommendedName>
        <fullName evidence="7">Nucleoprotein TPR</fullName>
    </recommendedName>
    <alternativeName>
        <fullName evidence="24">NPC-associated intranuclear protein</fullName>
    </alternativeName>
</protein>
<dbReference type="Proteomes" id="UP000472262">
    <property type="component" value="Unassembled WGS sequence"/>
</dbReference>
<organism evidence="30 31">
    <name type="scientific">Sinocyclocheilus grahami</name>
    <name type="common">Dianchi golden-line fish</name>
    <name type="synonym">Barbus grahami</name>
    <dbReference type="NCBI Taxonomy" id="75366"/>
    <lineage>
        <taxon>Eukaryota</taxon>
        <taxon>Metazoa</taxon>
        <taxon>Chordata</taxon>
        <taxon>Craniata</taxon>
        <taxon>Vertebrata</taxon>
        <taxon>Euteleostomi</taxon>
        <taxon>Actinopterygii</taxon>
        <taxon>Neopterygii</taxon>
        <taxon>Teleostei</taxon>
        <taxon>Ostariophysi</taxon>
        <taxon>Cypriniformes</taxon>
        <taxon>Cyprinidae</taxon>
        <taxon>Cyprininae</taxon>
        <taxon>Sinocyclocheilus</taxon>
    </lineage>
</organism>
<feature type="region of interest" description="Disordered" evidence="26">
    <location>
        <begin position="564"/>
        <end position="595"/>
    </location>
</feature>
<dbReference type="GO" id="GO:1901673">
    <property type="term" value="P:regulation of mitotic spindle assembly"/>
    <property type="evidence" value="ECO:0007669"/>
    <property type="project" value="TreeGrafter"/>
</dbReference>
<evidence type="ECO:0000256" key="12">
    <source>
        <dbReference type="ARBA" id="ARBA00022776"/>
    </source>
</evidence>
<keyword evidence="14" id="KW-0995">Kinetochore</keyword>
<evidence type="ECO:0000256" key="1">
    <source>
        <dbReference type="ARBA" id="ARBA00004186"/>
    </source>
</evidence>
<evidence type="ECO:0000256" key="16">
    <source>
        <dbReference type="ARBA" id="ARBA00023010"/>
    </source>
</evidence>
<feature type="region of interest" description="Disordered" evidence="26">
    <location>
        <begin position="1774"/>
        <end position="1811"/>
    </location>
</feature>
<feature type="compositionally biased region" description="Polar residues" evidence="26">
    <location>
        <begin position="573"/>
        <end position="582"/>
    </location>
</feature>
<evidence type="ECO:0000256" key="6">
    <source>
        <dbReference type="ARBA" id="ARBA00005274"/>
    </source>
</evidence>
<dbReference type="PANTHER" id="PTHR18898:SF3">
    <property type="entry name" value="NUCLEOPROTEIN TPR"/>
    <property type="match status" value="1"/>
</dbReference>
<dbReference type="Pfam" id="PF25785">
    <property type="entry name" value="TPR"/>
    <property type="match status" value="1"/>
</dbReference>
<evidence type="ECO:0000256" key="19">
    <source>
        <dbReference type="ARBA" id="ARBA00023136"/>
    </source>
</evidence>
<dbReference type="Pfam" id="PF25481">
    <property type="entry name" value="Nucleoprot-TPR"/>
    <property type="match status" value="1"/>
</dbReference>
<reference evidence="30" key="1">
    <citation type="submission" date="2025-08" db="UniProtKB">
        <authorList>
            <consortium name="Ensembl"/>
        </authorList>
    </citation>
    <scope>IDENTIFICATION</scope>
</reference>
<comment type="subcellular location">
    <subcellularLocation>
        <location evidence="5">Chromosome</location>
        <location evidence="5">Centromere</location>
        <location evidence="5">Kinetochore</location>
    </subcellularLocation>
    <subcellularLocation>
        <location evidence="1">Cytoplasm</location>
        <location evidence="1">Cytoskeleton</location>
        <location evidence="1">Spindle</location>
    </subcellularLocation>
    <subcellularLocation>
        <location evidence="2">Nucleus membrane</location>
        <topology evidence="2">Peripheral membrane protein</topology>
        <orientation evidence="2">Cytoplasmic side</orientation>
    </subcellularLocation>
    <subcellularLocation>
        <location evidence="4">Nucleus membrane</location>
        <topology evidence="4">Peripheral membrane protein</topology>
        <orientation evidence="4">Nucleoplasmic side</orientation>
    </subcellularLocation>
    <subcellularLocation>
        <location evidence="3">Nucleus</location>
        <location evidence="3">Nuclear pore complex</location>
    </subcellularLocation>
</comment>
<keyword evidence="8" id="KW-0813">Transport</keyword>
<feature type="coiled-coil region" evidence="25">
    <location>
        <begin position="381"/>
        <end position="443"/>
    </location>
</feature>
<keyword evidence="10" id="KW-0963">Cytoplasm</keyword>
<evidence type="ECO:0000256" key="10">
    <source>
        <dbReference type="ARBA" id="ARBA00022490"/>
    </source>
</evidence>
<reference evidence="30" key="2">
    <citation type="submission" date="2025-09" db="UniProtKB">
        <authorList>
            <consortium name="Ensembl"/>
        </authorList>
    </citation>
    <scope>IDENTIFICATION</scope>
</reference>
<keyword evidence="11" id="KW-0132">Cell division</keyword>
<dbReference type="InterPro" id="IPR057577">
    <property type="entry name" value="Nucleoprot-TPR/MLP1_dom"/>
</dbReference>
<evidence type="ECO:0000256" key="8">
    <source>
        <dbReference type="ARBA" id="ARBA00022448"/>
    </source>
</evidence>
<feature type="domain" description="Nucleoprotein TPR/MLP1-2" evidence="27">
    <location>
        <begin position="961"/>
        <end position="1087"/>
    </location>
</feature>
<keyword evidence="20" id="KW-0206">Cytoskeleton</keyword>
<keyword evidence="16" id="KW-0811">Translocation</keyword>
<evidence type="ECO:0000256" key="17">
    <source>
        <dbReference type="ARBA" id="ARBA00023054"/>
    </source>
</evidence>
<proteinExistence type="inferred from homology"/>
<feature type="coiled-coil region" evidence="25">
    <location>
        <begin position="1017"/>
        <end position="1090"/>
    </location>
</feature>
<evidence type="ECO:0000259" key="29">
    <source>
        <dbReference type="Pfam" id="PF25785"/>
    </source>
</evidence>
<feature type="compositionally biased region" description="Basic and acidic residues" evidence="26">
    <location>
        <begin position="1534"/>
        <end position="1547"/>
    </location>
</feature>
<feature type="region of interest" description="Disordered" evidence="26">
    <location>
        <begin position="1960"/>
        <end position="2052"/>
    </location>
</feature>
<dbReference type="GO" id="GO:0005819">
    <property type="term" value="C:spindle"/>
    <property type="evidence" value="ECO:0007669"/>
    <property type="project" value="UniProtKB-SubCell"/>
</dbReference>
<evidence type="ECO:0000256" key="23">
    <source>
        <dbReference type="ARBA" id="ARBA00023328"/>
    </source>
</evidence>
<keyword evidence="31" id="KW-1185">Reference proteome</keyword>
<feature type="compositionally biased region" description="Polar residues" evidence="26">
    <location>
        <begin position="1832"/>
        <end position="1843"/>
    </location>
</feature>
<accession>A0A672SZL0</accession>
<keyword evidence="17 25" id="KW-0175">Coiled coil</keyword>
<evidence type="ECO:0000256" key="5">
    <source>
        <dbReference type="ARBA" id="ARBA00004629"/>
    </source>
</evidence>
<evidence type="ECO:0000256" key="15">
    <source>
        <dbReference type="ARBA" id="ARBA00022927"/>
    </source>
</evidence>
<dbReference type="GO" id="GO:0031965">
    <property type="term" value="C:nuclear membrane"/>
    <property type="evidence" value="ECO:0007669"/>
    <property type="project" value="UniProtKB-SubCell"/>
</dbReference>
<evidence type="ECO:0000259" key="27">
    <source>
        <dbReference type="Pfam" id="PF07926"/>
    </source>
</evidence>
<evidence type="ECO:0000256" key="20">
    <source>
        <dbReference type="ARBA" id="ARBA00023212"/>
    </source>
</evidence>
<evidence type="ECO:0000256" key="7">
    <source>
        <dbReference type="ARBA" id="ARBA00019789"/>
    </source>
</evidence>
<feature type="region of interest" description="Disordered" evidence="26">
    <location>
        <begin position="1371"/>
        <end position="1393"/>
    </location>
</feature>
<evidence type="ECO:0000256" key="25">
    <source>
        <dbReference type="SAM" id="Coils"/>
    </source>
</evidence>
<dbReference type="GO" id="GO:0005643">
    <property type="term" value="C:nuclear pore"/>
    <property type="evidence" value="ECO:0007669"/>
    <property type="project" value="UniProtKB-SubCell"/>
</dbReference>
<evidence type="ECO:0000259" key="28">
    <source>
        <dbReference type="Pfam" id="PF25481"/>
    </source>
</evidence>
<feature type="compositionally biased region" description="Polar residues" evidence="26">
    <location>
        <begin position="2017"/>
        <end position="2042"/>
    </location>
</feature>
<evidence type="ECO:0000256" key="18">
    <source>
        <dbReference type="ARBA" id="ARBA00023132"/>
    </source>
</evidence>
<dbReference type="GO" id="GO:0034399">
    <property type="term" value="C:nuclear periphery"/>
    <property type="evidence" value="ECO:0007669"/>
    <property type="project" value="UniProtKB-ARBA"/>
</dbReference>
<keyword evidence="13" id="KW-0509">mRNA transport</keyword>
<evidence type="ECO:0000256" key="13">
    <source>
        <dbReference type="ARBA" id="ARBA00022816"/>
    </source>
</evidence>
<dbReference type="GO" id="GO:0051301">
    <property type="term" value="P:cell division"/>
    <property type="evidence" value="ECO:0007669"/>
    <property type="project" value="UniProtKB-KW"/>
</dbReference>
<evidence type="ECO:0000256" key="14">
    <source>
        <dbReference type="ARBA" id="ARBA00022838"/>
    </source>
</evidence>
<feature type="coiled-coil region" evidence="25">
    <location>
        <begin position="22"/>
        <end position="67"/>
    </location>
</feature>
<dbReference type="InterPro" id="IPR057974">
    <property type="entry name" value="NUA/TPR/MLP1-2-like_dom"/>
</dbReference>
<feature type="region of interest" description="Disordered" evidence="26">
    <location>
        <begin position="1261"/>
        <end position="1285"/>
    </location>
</feature>
<feature type="compositionally biased region" description="Basic and acidic residues" evidence="26">
    <location>
        <begin position="1371"/>
        <end position="1390"/>
    </location>
</feature>
<evidence type="ECO:0000256" key="24">
    <source>
        <dbReference type="ARBA" id="ARBA00077074"/>
    </source>
</evidence>
<evidence type="ECO:0000256" key="26">
    <source>
        <dbReference type="SAM" id="MobiDB-lite"/>
    </source>
</evidence>
<dbReference type="GO" id="GO:0017056">
    <property type="term" value="F:structural constituent of nuclear pore"/>
    <property type="evidence" value="ECO:0007669"/>
    <property type="project" value="TreeGrafter"/>
</dbReference>
<feature type="coiled-coil region" evidence="25">
    <location>
        <begin position="604"/>
        <end position="634"/>
    </location>
</feature>
<keyword evidence="18" id="KW-0906">Nuclear pore complex</keyword>
<dbReference type="GO" id="GO:0006406">
    <property type="term" value="P:mRNA export from nucleus"/>
    <property type="evidence" value="ECO:0007669"/>
    <property type="project" value="TreeGrafter"/>
</dbReference>
<evidence type="ECO:0000256" key="11">
    <source>
        <dbReference type="ARBA" id="ARBA00022618"/>
    </source>
</evidence>
<sequence length="2070" mass="234761">MAALLQQALERTEINKLPKAIQNKLEKVLSEQQTEIDSLKSQHERYKADCEQQYFSLEKKLAESQEQFLSQSKEYHSIKEENGRLGKYCALSKRYRGRAGDNAREDLKRLNDKLVETNTIKMELQLKLDELQSSEVSIQYRKKRMEQEKELLQNQNTWLNSELKSKTDELYALSRDKGKEILQLKCSLESKKEEVTRLQDQVNTLKKNNDNMQKSTEDLMNKLKEAKVQRASMEEKYRNELNANLKLCNLYKVTDILLLSSTANKGTEKKLSELQSVREKAESDLHEKVGHLEEELENANTRLADLKRRGVPALTEEELTNLSPTAAAVAKIVKPGMKLMELYNAFVEAQDQLHLEKLENKHVHKVLDEIVLEVETKAPILKRQREEYENMQKSMTSLCAKLEQAMKEVHRLQKETDEANKRALGLERDKQRSERQLADMSEQVCVLLVEVEEARGNQVVREDVSSAVSSSSELQGSRQVAFRSIQELQQQNQNMLAQIRDLEEQRERDQNQAKTARQTELERSLEKVQKELEQIKEQLNHQKQLADSATRQRDMYRILLQTAGVELPPQGSDAGSQSTTASRPGPMATRSTPLRAAAAESVQATQAKAALKQLNDAFTTYKKEKAENDKLLNEQIERLHGQVSDLLSQKAKLSSQLEFAFKRYDMLQDNVNGFRREIEAHREKNQKMTATHQRHEQIIHTMTLDLREANEKLAMAELRIENIRKERDILKQVENRLAQEKESVLTEQRGQNLLLTNLKSIQLTMERSETDAKQRYNNQIQRLEKEIVQLKKKLEQEVERRHALERHQDTQLLEAKKQLEAQTTLHQKTKELLRTAEQQVTSMRRQLNNNENQSTAPKQPVDELRSCLQQVEEQSSDLKERLKKANTNLEQYRSMVLSLEESVNKEKQVLICFNLSNSRELNQQLEARLVEAEKEKLELQEEKMKAVESVEERVKELKRSMTDMQTELQDALQRAVEAVAQEQRATQDSKLQAKLAAEAQNKYERELMLHAADVEALQAAKKQGQQSVQTLKQFEEKAQKAASELRQGRVDWEQKEKRLKEELSKEQKRAEELQKQNTMLHDQMENLSSKIIASTQQQTARESSLNISLNEEGKSHEQILDILRFVRREKEIAETRLEVAEVETLRYKQRMEYLEGELKELQDSLNVEREKLQVTTKTLAQQEDIMKRMEGMSALTETNKMLKNEKNRLEHELQQTQAKMRKLEADIKPLQDSNAELSEKSGMLQAEKRLLEEDVKRLKTRTQQLLSQQKDSDQEESKKLHSEREAHLKRIQQLTEETGKLKNEVARSQASITTAQSQVQTLQDSLGKVTTERDNLKKELEAKTVDIQEKLKTITQVKKIGRRYKTQYEELKEQHDKAASKPAQEHEDHQASVQEIQNLKSSLSQTQNRTSELETQLDSIQKTVQEREAEVKSLQEQLAQVQPELSRLRAELQEKSNLEEQLRQQIADKEEKTKKAFMGAKQKINQLNSAKEQLAKENEELKQQREELEVRMSALKSQYEGRLSRQERELRELREQQERHGDQKDEAQEPGQNARQITLKPTPAADRGSASTSEPPTANIKPTPVAAAPNKPSPIAGSKSTPRASIRPMITPGPVTTPTATVMPTTQVETQEALQSTESPMEHVTVFGSTSGSVRSTSPNIQTTQPILSLQQSQATAFVQPTQQQTSPEPATTIMEAVHSSQMERPSTSTAVFGTVSATAGSSVPKRVREEEQESSTEVTDTTQDDNTHPPITKKLRIMRIGLEVSSVRTCAIYEDDDAEDDEDGDGGMTEAAEESNEGSGSADANEAYEGDEAEVTPTFLTLRCIKLLQSGQSRRPSMSRAPQLTPGIGSMQHFFDDDDRMVPSTPTLVVPHRTDGFAEAIHSPQVAGVPRFRFGPPEDMMHQASSSHSDLSHLATHGGLGMYESPLFLPAHDEESGGRSVPTTPLQVAAPVTVFTESHSSVSETASQSVPMVSTTTTSLTAPGEAVPGDDGDDVFVGEAESEGASSEACLEGQSELESAQPTDDASLPSTSQEPTSSSAGTHHFTDLSLCGVFPRGSRGRGLNRGTPF</sequence>
<gene>
    <name evidence="30" type="primary">tpra</name>
</gene>
<evidence type="ECO:0000256" key="9">
    <source>
        <dbReference type="ARBA" id="ARBA00022454"/>
    </source>
</evidence>
<evidence type="ECO:0000256" key="4">
    <source>
        <dbReference type="ARBA" id="ARBA00004620"/>
    </source>
</evidence>
<comment type="similarity">
    <text evidence="6">Belongs to the TPR family.</text>
</comment>
<evidence type="ECO:0000313" key="30">
    <source>
        <dbReference type="Ensembl" id="ENSSGRP00000107805.1"/>
    </source>
</evidence>
<keyword evidence="9" id="KW-0158">Chromosome</keyword>
<feature type="compositionally biased region" description="Basic and acidic residues" evidence="26">
    <location>
        <begin position="1270"/>
        <end position="1285"/>
    </location>
</feature>
<dbReference type="FunFam" id="1.10.287.1490:FF:000004">
    <property type="entry name" value="nucleoprotein TPR isoform X2"/>
    <property type="match status" value="1"/>
</dbReference>
<evidence type="ECO:0000256" key="2">
    <source>
        <dbReference type="ARBA" id="ARBA00004335"/>
    </source>
</evidence>
<dbReference type="InterPro" id="IPR012929">
    <property type="entry name" value="Nucleoprot-TPR/MLP1-2_dom"/>
</dbReference>
<feature type="compositionally biased region" description="Low complexity" evidence="26">
    <location>
        <begin position="2004"/>
        <end position="2014"/>
    </location>
</feature>
<dbReference type="Pfam" id="PF07926">
    <property type="entry name" value="TPR_MLP1_2"/>
    <property type="match status" value="1"/>
</dbReference>
<name>A0A672SZL0_SINGR</name>
<dbReference type="GO" id="GO:0006606">
    <property type="term" value="P:protein import into nucleus"/>
    <property type="evidence" value="ECO:0007669"/>
    <property type="project" value="InterPro"/>
</dbReference>
<dbReference type="Gene3D" id="1.10.287.1490">
    <property type="match status" value="2"/>
</dbReference>
<evidence type="ECO:0000256" key="22">
    <source>
        <dbReference type="ARBA" id="ARBA00023306"/>
    </source>
</evidence>
<keyword evidence="21" id="KW-0539">Nucleus</keyword>
<dbReference type="Ensembl" id="ENSSGRT00000114540.1">
    <property type="protein sequence ID" value="ENSSGRP00000107805.1"/>
    <property type="gene ID" value="ENSSGRG00000053144.1"/>
</dbReference>
<feature type="domain" description="Nucleoprotein TPR/MPL1" evidence="28">
    <location>
        <begin position="133"/>
        <end position="211"/>
    </location>
</feature>
<keyword evidence="22" id="KW-0131">Cell cycle</keyword>
<dbReference type="GO" id="GO:0000776">
    <property type="term" value="C:kinetochore"/>
    <property type="evidence" value="ECO:0007669"/>
    <property type="project" value="UniProtKB-KW"/>
</dbReference>
<evidence type="ECO:0000256" key="3">
    <source>
        <dbReference type="ARBA" id="ARBA00004567"/>
    </source>
</evidence>